<feature type="coiled-coil region" evidence="1">
    <location>
        <begin position="428"/>
        <end position="455"/>
    </location>
</feature>
<reference evidence="3 4" key="1">
    <citation type="submission" date="2017-07" db="EMBL/GenBank/DDBJ databases">
        <title>Genome sequence of the Sordaria macrospora wild type strain R19027.</title>
        <authorList>
            <person name="Nowrousian M."/>
            <person name="Teichert I."/>
            <person name="Kueck U."/>
        </authorList>
    </citation>
    <scope>NUCLEOTIDE SEQUENCE [LARGE SCALE GENOMIC DNA]</scope>
    <source>
        <strain evidence="3 4">R19027</strain>
        <tissue evidence="3">Mycelium</tissue>
    </source>
</reference>
<dbReference type="VEuPathDB" id="FungiDB:SMAC_04929"/>
<organism evidence="3 4">
    <name type="scientific">Sordaria macrospora</name>
    <dbReference type="NCBI Taxonomy" id="5147"/>
    <lineage>
        <taxon>Eukaryota</taxon>
        <taxon>Fungi</taxon>
        <taxon>Dikarya</taxon>
        <taxon>Ascomycota</taxon>
        <taxon>Pezizomycotina</taxon>
        <taxon>Sordariomycetes</taxon>
        <taxon>Sordariomycetidae</taxon>
        <taxon>Sordariales</taxon>
        <taxon>Sordariaceae</taxon>
        <taxon>Sordaria</taxon>
    </lineage>
</organism>
<proteinExistence type="predicted"/>
<dbReference type="VEuPathDB" id="FungiDB:SMAC_04930"/>
<evidence type="ECO:0000313" key="3">
    <source>
        <dbReference type="EMBL" id="KAA8630506.1"/>
    </source>
</evidence>
<feature type="compositionally biased region" description="Low complexity" evidence="2">
    <location>
        <begin position="202"/>
        <end position="213"/>
    </location>
</feature>
<sequence length="727" mass="80977">MPFKNRSLSRLSHSRDEYNMWSNQASRSTRKKSSDYDLDDLSPRPDDPFLSHRAPQNHSQPAFRRGTSPSPSQSSAFSDKASTTRSTSKNKKPRGVMFAGPPPPIFSTQVLQRDDRDRYSSSSPTSPLEFGVSSIAQSINGVLFDKGGSTARGRDDVRFEQDTFWRNLQHRERLIQKEFQHILDAQATGLMANLNPDAAPPSSSNVSDAGSASTARRSHVVFELPTRTTETGEIIPVRQPRQKPLTLRGARAALARTMALAADLKIEEEANLDSALFVRKKALSELRKLSTQRDAIVEELRTLEGDDEEPLARELRELDEEYANVRAEIAELEERLVGLRKRKHWLDGRRLDVRNRREAGLSGYKGALREVDDKLEDVLIKPRVLPLDVEAVVGPSQNEGNQEVEQQALVGLEFMRLRPERRTADMAKDWWESEIALLERRKEDVNKERSALEEGAEVWREVVRLVTAYEEDLRQEIAKASRAESGGFNHDTGKGKGKVVAEDQAPSPLRFYSSQLDKITKVMGDLEEKFNIADEHGWKLLLCAIGAEFEAFKQGKEMIQGILMEQGYEVEDEKGYQGSGGSTPRLGRSAATVLQDSTGAWSTSHSNRPTATEHHGVGYTSHDGNDDIDAHTYGPNHLDLVDLEEDGSLEHEEKQTGHDESDDNEVPPDLLVSSVDADVDNDDSQPGGGVDLRASRQGLESSKTTEIGNDVPPEFLAHHGHGVDDVE</sequence>
<evidence type="ECO:0008006" key="5">
    <source>
        <dbReference type="Google" id="ProtNLM"/>
    </source>
</evidence>
<evidence type="ECO:0000313" key="4">
    <source>
        <dbReference type="Proteomes" id="UP000433876"/>
    </source>
</evidence>
<feature type="region of interest" description="Disordered" evidence="2">
    <location>
        <begin position="598"/>
        <end position="635"/>
    </location>
</feature>
<feature type="region of interest" description="Disordered" evidence="2">
    <location>
        <begin position="195"/>
        <end position="214"/>
    </location>
</feature>
<feature type="region of interest" description="Disordered" evidence="2">
    <location>
        <begin position="1"/>
        <end position="129"/>
    </location>
</feature>
<feature type="compositionally biased region" description="Polar residues" evidence="2">
    <location>
        <begin position="598"/>
        <end position="610"/>
    </location>
</feature>
<evidence type="ECO:0000256" key="1">
    <source>
        <dbReference type="SAM" id="Coils"/>
    </source>
</evidence>
<dbReference type="AlphaFoldDB" id="A0A8S8ZNK4"/>
<feature type="region of interest" description="Disordered" evidence="2">
    <location>
        <begin position="648"/>
        <end position="727"/>
    </location>
</feature>
<feature type="compositionally biased region" description="Low complexity" evidence="2">
    <location>
        <begin position="68"/>
        <end position="81"/>
    </location>
</feature>
<feature type="compositionally biased region" description="Polar residues" evidence="2">
    <location>
        <begin position="698"/>
        <end position="707"/>
    </location>
</feature>
<dbReference type="EMBL" id="NMPR01000102">
    <property type="protein sequence ID" value="KAA8630506.1"/>
    <property type="molecule type" value="Genomic_DNA"/>
</dbReference>
<feature type="compositionally biased region" description="Basic and acidic residues" evidence="2">
    <location>
        <begin position="648"/>
        <end position="659"/>
    </location>
</feature>
<feature type="compositionally biased region" description="Polar residues" evidence="2">
    <location>
        <begin position="1"/>
        <end position="11"/>
    </location>
</feature>
<keyword evidence="1" id="KW-0175">Coiled coil</keyword>
<gene>
    <name evidence="3" type="ORF">SMACR_04930</name>
</gene>
<accession>A0A8S8ZNK4</accession>
<evidence type="ECO:0000256" key="2">
    <source>
        <dbReference type="SAM" id="MobiDB-lite"/>
    </source>
</evidence>
<name>A0A8S8ZNK4_SORMA</name>
<comment type="caution">
    <text evidence="3">The sequence shown here is derived from an EMBL/GenBank/DDBJ whole genome shotgun (WGS) entry which is preliminary data.</text>
</comment>
<dbReference type="Proteomes" id="UP000433876">
    <property type="component" value="Unassembled WGS sequence"/>
</dbReference>
<protein>
    <recommendedName>
        <fullName evidence="5">Autophagy-related protein 28</fullName>
    </recommendedName>
</protein>
<feature type="coiled-coil region" evidence="1">
    <location>
        <begin position="279"/>
        <end position="342"/>
    </location>
</feature>
<feature type="compositionally biased region" description="Basic and acidic residues" evidence="2">
    <location>
        <begin position="41"/>
        <end position="50"/>
    </location>
</feature>